<evidence type="ECO:0000256" key="1">
    <source>
        <dbReference type="SAM" id="MobiDB-lite"/>
    </source>
</evidence>
<sequence length="224" mass="24577">MFYNYLCNLCPGSALAVPLPRPVAVPRTAHFPPAIRPAAKSQARDPHLPQSCGLIMEGMLAVTESFRFRVNVATSPKLQQAKAKVMIRFILKSAFWLMLAFLIMPRLFPETDTRPPSAHRQTAAENPARTDAIADLIGYGKTALEVGKLCQNNQTACETGTSLLASAGNGLMEASGRMLEFLSSYFTDRQQPAPKAENIPTNEHVITNRDKSHPLPLPREKSGH</sequence>
<keyword evidence="2" id="KW-0812">Transmembrane</keyword>
<feature type="transmembrane region" description="Helical" evidence="2">
    <location>
        <begin position="89"/>
        <end position="108"/>
    </location>
</feature>
<keyword evidence="2" id="KW-0472">Membrane</keyword>
<keyword evidence="2" id="KW-1133">Transmembrane helix</keyword>
<evidence type="ECO:0000313" key="4">
    <source>
        <dbReference type="Proteomes" id="UP001596042"/>
    </source>
</evidence>
<comment type="caution">
    <text evidence="3">The sequence shown here is derived from an EMBL/GenBank/DDBJ whole genome shotgun (WGS) entry which is preliminary data.</text>
</comment>
<evidence type="ECO:0000256" key="2">
    <source>
        <dbReference type="SAM" id="Phobius"/>
    </source>
</evidence>
<reference evidence="4" key="1">
    <citation type="journal article" date="2019" name="Int. J. Syst. Evol. Microbiol.">
        <title>The Global Catalogue of Microorganisms (GCM) 10K type strain sequencing project: providing services to taxonomists for standard genome sequencing and annotation.</title>
        <authorList>
            <consortium name="The Broad Institute Genomics Platform"/>
            <consortium name="The Broad Institute Genome Sequencing Center for Infectious Disease"/>
            <person name="Wu L."/>
            <person name="Ma J."/>
        </authorList>
    </citation>
    <scope>NUCLEOTIDE SEQUENCE [LARGE SCALE GENOMIC DNA]</scope>
    <source>
        <strain evidence="4">CGMCC 1.15731</strain>
    </source>
</reference>
<keyword evidence="4" id="KW-1185">Reference proteome</keyword>
<proteinExistence type="predicted"/>
<dbReference type="RefSeq" id="WP_374832765.1">
    <property type="nucleotide sequence ID" value="NZ_JBHEEZ010000018.1"/>
</dbReference>
<protein>
    <submittedName>
        <fullName evidence="3">Uncharacterized protein</fullName>
    </submittedName>
</protein>
<feature type="region of interest" description="Disordered" evidence="1">
    <location>
        <begin position="191"/>
        <end position="224"/>
    </location>
</feature>
<organism evidence="3 4">
    <name type="scientific">Daeguia caeni</name>
    <dbReference type="NCBI Taxonomy" id="439612"/>
    <lineage>
        <taxon>Bacteria</taxon>
        <taxon>Pseudomonadati</taxon>
        <taxon>Pseudomonadota</taxon>
        <taxon>Alphaproteobacteria</taxon>
        <taxon>Hyphomicrobiales</taxon>
        <taxon>Brucellaceae</taxon>
        <taxon>Daeguia</taxon>
    </lineage>
</organism>
<dbReference type="Proteomes" id="UP001596042">
    <property type="component" value="Unassembled WGS sequence"/>
</dbReference>
<accession>A0ABV9H6S4</accession>
<name>A0ABV9H6S4_9HYPH</name>
<feature type="compositionally biased region" description="Basic and acidic residues" evidence="1">
    <location>
        <begin position="206"/>
        <end position="224"/>
    </location>
</feature>
<gene>
    <name evidence="3" type="ORF">ACFO1V_12855</name>
</gene>
<evidence type="ECO:0000313" key="3">
    <source>
        <dbReference type="EMBL" id="MFC4626084.1"/>
    </source>
</evidence>
<dbReference type="EMBL" id="JBHSEL010000121">
    <property type="protein sequence ID" value="MFC4626084.1"/>
    <property type="molecule type" value="Genomic_DNA"/>
</dbReference>